<dbReference type="InterPro" id="IPR000073">
    <property type="entry name" value="AB_hydrolase_1"/>
</dbReference>
<feature type="active site" description="Charge relay system" evidence="2">
    <location>
        <position position="265"/>
    </location>
</feature>
<dbReference type="PANTHER" id="PTHR10794:SF94">
    <property type="entry name" value="ESTERASE YHET-RELATED"/>
    <property type="match status" value="1"/>
</dbReference>
<gene>
    <name evidence="4" type="ORF">LV89_04704</name>
</gene>
<dbReference type="Proteomes" id="UP000245489">
    <property type="component" value="Unassembled WGS sequence"/>
</dbReference>
<name>A0A316DH22_9BACT</name>
<dbReference type="Pfam" id="PF00561">
    <property type="entry name" value="Abhydrolase_1"/>
    <property type="match status" value="1"/>
</dbReference>
<evidence type="ECO:0000259" key="3">
    <source>
        <dbReference type="Pfam" id="PF00561"/>
    </source>
</evidence>
<feature type="domain" description="AB hydrolase-1" evidence="3">
    <location>
        <begin position="64"/>
        <end position="280"/>
    </location>
</feature>
<evidence type="ECO:0000313" key="5">
    <source>
        <dbReference type="Proteomes" id="UP000245489"/>
    </source>
</evidence>
<dbReference type="InterPro" id="IPR029058">
    <property type="entry name" value="AB_hydrolase_fold"/>
</dbReference>
<dbReference type="InterPro" id="IPR050960">
    <property type="entry name" value="AB_hydrolase_4_sf"/>
</dbReference>
<feature type="active site" description="Charge relay system" evidence="2">
    <location>
        <position position="141"/>
    </location>
</feature>
<dbReference type="OrthoDB" id="332676at2"/>
<accession>A0A316DH22</accession>
<comment type="similarity">
    <text evidence="1">Belongs to the AB hydrolase superfamily. AB hydrolase 4 family.</text>
</comment>
<dbReference type="EMBL" id="QGGO01000043">
    <property type="protein sequence ID" value="PWK16822.1"/>
    <property type="molecule type" value="Genomic_DNA"/>
</dbReference>
<sequence>MPIIKSTYQPSHIWKNQHVSTIYPSVFRKVNGINYTRERIELSDGDFLDLDWSKSTENNSKLAILTHGFLGNSTRPYLLGGVKAFNLANYDALSWNHRGLGGENNRLERITIHGSSNDLEAVINHALNLKKYTEIVLVGYSKGGNISLKYAGEKGRNIPTEIKKIVAISSPTDMQGSVDAMGKNGFYAERFKSKLLKFLQNRAELIDAEMLKEFPKFKYLDDFTDYYIAPLHGFKDAKDYYNSCAAMHVVDKIRVPTLLLNAQNDPVLSDSCVMLDIAQKSDFIFAEFPNYGGHCGFYQPNPNELYWGDNRMIDFTTNR</sequence>
<evidence type="ECO:0000256" key="1">
    <source>
        <dbReference type="ARBA" id="ARBA00010884"/>
    </source>
</evidence>
<dbReference type="SUPFAM" id="SSF53474">
    <property type="entry name" value="alpha/beta-Hydrolases"/>
    <property type="match status" value="1"/>
</dbReference>
<comment type="caution">
    <text evidence="4">The sequence shown here is derived from an EMBL/GenBank/DDBJ whole genome shotgun (WGS) entry which is preliminary data.</text>
</comment>
<evidence type="ECO:0000256" key="2">
    <source>
        <dbReference type="PIRSR" id="PIRSR005211-1"/>
    </source>
</evidence>
<dbReference type="PIRSF" id="PIRSF005211">
    <property type="entry name" value="Ab_hydro_YheT"/>
    <property type="match status" value="1"/>
</dbReference>
<organism evidence="4 5">
    <name type="scientific">Arcicella aurantiaca</name>
    <dbReference type="NCBI Taxonomy" id="591202"/>
    <lineage>
        <taxon>Bacteria</taxon>
        <taxon>Pseudomonadati</taxon>
        <taxon>Bacteroidota</taxon>
        <taxon>Cytophagia</taxon>
        <taxon>Cytophagales</taxon>
        <taxon>Flectobacillaceae</taxon>
        <taxon>Arcicella</taxon>
    </lineage>
</organism>
<reference evidence="4 5" key="1">
    <citation type="submission" date="2018-05" db="EMBL/GenBank/DDBJ databases">
        <title>Genomic Encyclopedia of Archaeal and Bacterial Type Strains, Phase II (KMG-II): from individual species to whole genera.</title>
        <authorList>
            <person name="Goeker M."/>
        </authorList>
    </citation>
    <scope>NUCLEOTIDE SEQUENCE [LARGE SCALE GENOMIC DNA]</scope>
    <source>
        <strain evidence="4 5">DSM 22214</strain>
    </source>
</reference>
<dbReference type="Gene3D" id="3.40.50.1820">
    <property type="entry name" value="alpha/beta hydrolase"/>
    <property type="match status" value="1"/>
</dbReference>
<keyword evidence="5" id="KW-1185">Reference proteome</keyword>
<evidence type="ECO:0000313" key="4">
    <source>
        <dbReference type="EMBL" id="PWK16822.1"/>
    </source>
</evidence>
<dbReference type="GO" id="GO:0047372">
    <property type="term" value="F:monoacylglycerol lipase activity"/>
    <property type="evidence" value="ECO:0007669"/>
    <property type="project" value="TreeGrafter"/>
</dbReference>
<feature type="active site" description="Charge relay system" evidence="2">
    <location>
        <position position="294"/>
    </location>
</feature>
<dbReference type="AlphaFoldDB" id="A0A316DH22"/>
<dbReference type="RefSeq" id="WP_109745345.1">
    <property type="nucleotide sequence ID" value="NZ_QGGO01000043.1"/>
</dbReference>
<dbReference type="InterPro" id="IPR012020">
    <property type="entry name" value="ABHD4"/>
</dbReference>
<proteinExistence type="inferred from homology"/>
<protein>
    <recommendedName>
        <fullName evidence="3">AB hydrolase-1 domain-containing protein</fullName>
    </recommendedName>
</protein>
<dbReference type="GO" id="GO:0034338">
    <property type="term" value="F:short-chain carboxylesterase activity"/>
    <property type="evidence" value="ECO:0007669"/>
    <property type="project" value="TreeGrafter"/>
</dbReference>
<dbReference type="PANTHER" id="PTHR10794">
    <property type="entry name" value="ABHYDROLASE DOMAIN-CONTAINING PROTEIN"/>
    <property type="match status" value="1"/>
</dbReference>